<dbReference type="EMBL" id="JBJKFK010000890">
    <property type="protein sequence ID" value="KAL3314847.1"/>
    <property type="molecule type" value="Genomic_DNA"/>
</dbReference>
<accession>A0ABD2Q6N6</accession>
<dbReference type="SUPFAM" id="SSF56112">
    <property type="entry name" value="Protein kinase-like (PK-like)"/>
    <property type="match status" value="1"/>
</dbReference>
<dbReference type="InterPro" id="IPR008271">
    <property type="entry name" value="Ser/Thr_kinase_AS"/>
</dbReference>
<dbReference type="PROSITE" id="PS50011">
    <property type="entry name" value="PROTEIN_KINASE_DOM"/>
    <property type="match status" value="1"/>
</dbReference>
<feature type="region of interest" description="Disordered" evidence="2">
    <location>
        <begin position="457"/>
        <end position="484"/>
    </location>
</feature>
<dbReference type="SMART" id="SM00220">
    <property type="entry name" value="S_TKc"/>
    <property type="match status" value="1"/>
</dbReference>
<evidence type="ECO:0000256" key="1">
    <source>
        <dbReference type="ARBA" id="ARBA00012513"/>
    </source>
</evidence>
<dbReference type="AlphaFoldDB" id="A0ABD2Q6N6"/>
<dbReference type="GO" id="GO:0004674">
    <property type="term" value="F:protein serine/threonine kinase activity"/>
    <property type="evidence" value="ECO:0007669"/>
    <property type="project" value="UniProtKB-EC"/>
</dbReference>
<dbReference type="InterPro" id="IPR050235">
    <property type="entry name" value="CK1_Ser-Thr_kinase"/>
</dbReference>
<sequence length="542" mass="60974">MSTQVRNEKVDIDIKSKPVDCDNQETENVNKQLLKAGELVKDRWRVLQKLGGGGFGEIYEAVDTWADAFLHKYPNRYLCQTCLNRNLDSDIQKSVLSSPNSVPDSGFSSDQRYQRLSSAGTTTSCSASSRLVNNTPELPTPRSLSGKTVPISPVCINCAAEMNPSLCSEDPHASCSDSSYGSFNLDHYRVAIKAESSKQPRQVLRMEVAVLRRLKARPQICQLLGCGKNTRINYMVMTLEGKNLAELRKSVPKGVFSLGTTFRIILQCLHALKTLHEVGFLHRDIKPSNFTIGRGTLEHGDPHVKLLDFGLARAYTVSGSKQLRPPRPIAGFRGTVRYASMNAHKQQDLSRYDDIWSLTYMLLEFIDGNLPWRRVRDKDEVGKMKMEANNFKLALNMGLPEKISSVWIGQLELMDFYSKPDYRQLDKVITDWLGENPPGCYDWQTETLATVINDQEPPKLNLPSMDPSLPPLTPRKQRPPLSSIRNSLSMARIKQAMKSTSMHTLGDPKKEKKPSQQPTVDRLSSKITYGKISNGYSIVRHR</sequence>
<protein>
    <recommendedName>
        <fullName evidence="1">non-specific serine/threonine protein kinase</fullName>
        <ecNumber evidence="1">2.7.11.1</ecNumber>
    </recommendedName>
</protein>
<feature type="region of interest" description="Disordered" evidence="2">
    <location>
        <begin position="496"/>
        <end position="522"/>
    </location>
</feature>
<comment type="caution">
    <text evidence="4">The sequence shown here is derived from an EMBL/GenBank/DDBJ whole genome shotgun (WGS) entry which is preliminary data.</text>
</comment>
<evidence type="ECO:0000313" key="4">
    <source>
        <dbReference type="EMBL" id="KAL3314847.1"/>
    </source>
</evidence>
<dbReference type="Proteomes" id="UP001626550">
    <property type="component" value="Unassembled WGS sequence"/>
</dbReference>
<name>A0ABD2Q6N6_9PLAT</name>
<gene>
    <name evidence="4" type="ORF">Ciccas_006522</name>
</gene>
<dbReference type="Gene3D" id="3.30.200.20">
    <property type="entry name" value="Phosphorylase Kinase, domain 1"/>
    <property type="match status" value="1"/>
</dbReference>
<evidence type="ECO:0000259" key="3">
    <source>
        <dbReference type="PROSITE" id="PS50011"/>
    </source>
</evidence>
<feature type="domain" description="Protein kinase" evidence="3">
    <location>
        <begin position="44"/>
        <end position="433"/>
    </location>
</feature>
<feature type="compositionally biased region" description="Low complexity" evidence="2">
    <location>
        <begin position="119"/>
        <end position="129"/>
    </location>
</feature>
<reference evidence="4 5" key="1">
    <citation type="submission" date="2024-11" db="EMBL/GenBank/DDBJ databases">
        <title>Adaptive evolution of stress response genes in parasites aligns with host niche diversity.</title>
        <authorList>
            <person name="Hahn C."/>
            <person name="Resl P."/>
        </authorList>
    </citation>
    <scope>NUCLEOTIDE SEQUENCE [LARGE SCALE GENOMIC DNA]</scope>
    <source>
        <strain evidence="4">EGGRZ-B1_66</strain>
        <tissue evidence="4">Body</tissue>
    </source>
</reference>
<dbReference type="PROSITE" id="PS00108">
    <property type="entry name" value="PROTEIN_KINASE_ST"/>
    <property type="match status" value="1"/>
</dbReference>
<organism evidence="4 5">
    <name type="scientific">Cichlidogyrus casuarinus</name>
    <dbReference type="NCBI Taxonomy" id="1844966"/>
    <lineage>
        <taxon>Eukaryota</taxon>
        <taxon>Metazoa</taxon>
        <taxon>Spiralia</taxon>
        <taxon>Lophotrochozoa</taxon>
        <taxon>Platyhelminthes</taxon>
        <taxon>Monogenea</taxon>
        <taxon>Monopisthocotylea</taxon>
        <taxon>Dactylogyridea</taxon>
        <taxon>Ancyrocephalidae</taxon>
        <taxon>Cichlidogyrus</taxon>
    </lineage>
</organism>
<feature type="compositionally biased region" description="Polar residues" evidence="2">
    <location>
        <begin position="130"/>
        <end position="145"/>
    </location>
</feature>
<dbReference type="Gene3D" id="1.10.510.10">
    <property type="entry name" value="Transferase(Phosphotransferase) domain 1"/>
    <property type="match status" value="1"/>
</dbReference>
<evidence type="ECO:0000256" key="2">
    <source>
        <dbReference type="SAM" id="MobiDB-lite"/>
    </source>
</evidence>
<dbReference type="InterPro" id="IPR011009">
    <property type="entry name" value="Kinase-like_dom_sf"/>
</dbReference>
<dbReference type="EC" id="2.7.11.1" evidence="1"/>
<dbReference type="Pfam" id="PF00069">
    <property type="entry name" value="Pkinase"/>
    <property type="match status" value="1"/>
</dbReference>
<feature type="region of interest" description="Disordered" evidence="2">
    <location>
        <begin position="94"/>
        <end position="113"/>
    </location>
</feature>
<evidence type="ECO:0000313" key="5">
    <source>
        <dbReference type="Proteomes" id="UP001626550"/>
    </source>
</evidence>
<feature type="region of interest" description="Disordered" evidence="2">
    <location>
        <begin position="119"/>
        <end position="145"/>
    </location>
</feature>
<proteinExistence type="predicted"/>
<keyword evidence="5" id="KW-1185">Reference proteome</keyword>
<dbReference type="PANTHER" id="PTHR11909">
    <property type="entry name" value="CASEIN KINASE-RELATED"/>
    <property type="match status" value="1"/>
</dbReference>
<dbReference type="InterPro" id="IPR000719">
    <property type="entry name" value="Prot_kinase_dom"/>
</dbReference>